<comment type="caution">
    <text evidence="2">The sequence shown here is derived from an EMBL/GenBank/DDBJ whole genome shotgun (WGS) entry which is preliminary data.</text>
</comment>
<dbReference type="EMBL" id="DWVP01000019">
    <property type="protein sequence ID" value="HJC85456.1"/>
    <property type="molecule type" value="Genomic_DNA"/>
</dbReference>
<protein>
    <submittedName>
        <fullName evidence="2">Uncharacterized protein</fullName>
    </submittedName>
</protein>
<evidence type="ECO:0000313" key="2">
    <source>
        <dbReference type="EMBL" id="HJC85456.1"/>
    </source>
</evidence>
<dbReference type="AlphaFoldDB" id="A0A9D2QDA6"/>
<evidence type="ECO:0000313" key="3">
    <source>
        <dbReference type="Proteomes" id="UP000823858"/>
    </source>
</evidence>
<organism evidence="2 3">
    <name type="scientific">Candidatus Corynebacterium faecigallinarum</name>
    <dbReference type="NCBI Taxonomy" id="2838528"/>
    <lineage>
        <taxon>Bacteria</taxon>
        <taxon>Bacillati</taxon>
        <taxon>Actinomycetota</taxon>
        <taxon>Actinomycetes</taxon>
        <taxon>Mycobacteriales</taxon>
        <taxon>Corynebacteriaceae</taxon>
        <taxon>Corynebacterium</taxon>
    </lineage>
</organism>
<accession>A0A9D2QDA6</accession>
<sequence length="194" mass="20820">MGKRNITKRIYRTAAVGQSSFTPGKDTLPGNSVETEKADDTGTTDESDVSADRTIDVLVLCTGEAEEGEGSEEDILDAIDSGLEGMNKALERSDIEGQVTLAHAEKIDFQETDDQGEAMTWARESDEVADLCEEHSADLISVVVSGQAGIAQFPIPTEDTDDMAFSVVGADDGDRPSNLKKLFDETIPIVAAYR</sequence>
<reference evidence="2" key="2">
    <citation type="submission" date="2021-04" db="EMBL/GenBank/DDBJ databases">
        <authorList>
            <person name="Gilroy R."/>
        </authorList>
    </citation>
    <scope>NUCLEOTIDE SEQUENCE</scope>
    <source>
        <strain evidence="2">ChiHjej13B12-4958</strain>
    </source>
</reference>
<dbReference type="Proteomes" id="UP000823858">
    <property type="component" value="Unassembled WGS sequence"/>
</dbReference>
<evidence type="ECO:0000256" key="1">
    <source>
        <dbReference type="SAM" id="MobiDB-lite"/>
    </source>
</evidence>
<proteinExistence type="predicted"/>
<reference evidence="2" key="1">
    <citation type="journal article" date="2021" name="PeerJ">
        <title>Extensive microbial diversity within the chicken gut microbiome revealed by metagenomics and culture.</title>
        <authorList>
            <person name="Gilroy R."/>
            <person name="Ravi A."/>
            <person name="Getino M."/>
            <person name="Pursley I."/>
            <person name="Horton D.L."/>
            <person name="Alikhan N.F."/>
            <person name="Baker D."/>
            <person name="Gharbi K."/>
            <person name="Hall N."/>
            <person name="Watson M."/>
            <person name="Adriaenssens E.M."/>
            <person name="Foster-Nyarko E."/>
            <person name="Jarju S."/>
            <person name="Secka A."/>
            <person name="Antonio M."/>
            <person name="Oren A."/>
            <person name="Chaudhuri R.R."/>
            <person name="La Ragione R."/>
            <person name="Hildebrand F."/>
            <person name="Pallen M.J."/>
        </authorList>
    </citation>
    <scope>NUCLEOTIDE SEQUENCE</scope>
    <source>
        <strain evidence="2">ChiHjej13B12-4958</strain>
    </source>
</reference>
<feature type="region of interest" description="Disordered" evidence="1">
    <location>
        <begin position="15"/>
        <end position="49"/>
    </location>
</feature>
<name>A0A9D2QDA6_9CORY</name>
<gene>
    <name evidence="2" type="ORF">H9751_07925</name>
</gene>